<dbReference type="Proteomes" id="UP000620124">
    <property type="component" value="Unassembled WGS sequence"/>
</dbReference>
<evidence type="ECO:0000313" key="2">
    <source>
        <dbReference type="Proteomes" id="UP000620124"/>
    </source>
</evidence>
<evidence type="ECO:0000313" key="1">
    <source>
        <dbReference type="EMBL" id="KAF7365929.1"/>
    </source>
</evidence>
<keyword evidence="2" id="KW-1185">Reference proteome</keyword>
<evidence type="ECO:0008006" key="3">
    <source>
        <dbReference type="Google" id="ProtNLM"/>
    </source>
</evidence>
<reference evidence="1" key="1">
    <citation type="submission" date="2020-05" db="EMBL/GenBank/DDBJ databases">
        <title>Mycena genomes resolve the evolution of fungal bioluminescence.</title>
        <authorList>
            <person name="Tsai I.J."/>
        </authorList>
    </citation>
    <scope>NUCLEOTIDE SEQUENCE</scope>
    <source>
        <strain evidence="1">CCC161011</strain>
    </source>
</reference>
<accession>A0A8H6YWE0</accession>
<proteinExistence type="predicted"/>
<sequence>MPEIRGPRLPAEIVDQALKNLDPDEDRSTLCDCGLVSHTWLALSRSILFSSIAVSAVRLGISGNDRQLKVIQGATIRPYVRSIRIGVHPTAEWTKNHLPSFLAQFPELSTLRLTDSWSLLVQFSIAAEIERLCNEPRPRSGIVAGLRRAFTKFSRFTRRKATMDVKTSDIEDEFCGPFVVQERVPLAQLRTVHIDYLQDNIPVLALLAPPVLTTLHLTLRESDAEADSVHACLRAAGTALLTLTLSFPWYLRIGQPLTPLPLPGLRTLRLRAKDLPKTWYHGGRVPMCTPTLISLAAHLLRCVLAPPRLEELRIDTDVLDSDGDEGLAAVRADLERVGMFRKKLLLRLIDSDFGNGIIRSP</sequence>
<dbReference type="OrthoDB" id="2952032at2759"/>
<protein>
    <recommendedName>
        <fullName evidence="3">F-box domain-containing protein</fullName>
    </recommendedName>
</protein>
<name>A0A8H6YWE0_9AGAR</name>
<dbReference type="AlphaFoldDB" id="A0A8H6YWE0"/>
<dbReference type="EMBL" id="JACAZI010000003">
    <property type="protein sequence ID" value="KAF7365929.1"/>
    <property type="molecule type" value="Genomic_DNA"/>
</dbReference>
<organism evidence="1 2">
    <name type="scientific">Mycena venus</name>
    <dbReference type="NCBI Taxonomy" id="2733690"/>
    <lineage>
        <taxon>Eukaryota</taxon>
        <taxon>Fungi</taxon>
        <taxon>Dikarya</taxon>
        <taxon>Basidiomycota</taxon>
        <taxon>Agaricomycotina</taxon>
        <taxon>Agaricomycetes</taxon>
        <taxon>Agaricomycetidae</taxon>
        <taxon>Agaricales</taxon>
        <taxon>Marasmiineae</taxon>
        <taxon>Mycenaceae</taxon>
        <taxon>Mycena</taxon>
    </lineage>
</organism>
<comment type="caution">
    <text evidence="1">The sequence shown here is derived from an EMBL/GenBank/DDBJ whole genome shotgun (WGS) entry which is preliminary data.</text>
</comment>
<gene>
    <name evidence="1" type="ORF">MVEN_00468100</name>
</gene>